<feature type="domain" description="Bro-N" evidence="1">
    <location>
        <begin position="38"/>
        <end position="127"/>
    </location>
</feature>
<dbReference type="GO" id="GO:0003677">
    <property type="term" value="F:DNA binding"/>
    <property type="evidence" value="ECO:0007669"/>
    <property type="project" value="InterPro"/>
</dbReference>
<evidence type="ECO:0000313" key="4">
    <source>
        <dbReference type="Proteomes" id="UP000465361"/>
    </source>
</evidence>
<dbReference type="AlphaFoldDB" id="A0A7I9XYD2"/>
<evidence type="ECO:0000313" key="3">
    <source>
        <dbReference type="EMBL" id="GFG74747.1"/>
    </source>
</evidence>
<keyword evidence="4" id="KW-1185">Reference proteome</keyword>
<name>A0A7I9XYD2_9MYCO</name>
<organism evidence="3 4">
    <name type="scientific">Mycobacterium botniense</name>
    <dbReference type="NCBI Taxonomy" id="84962"/>
    <lineage>
        <taxon>Bacteria</taxon>
        <taxon>Bacillati</taxon>
        <taxon>Actinomycetota</taxon>
        <taxon>Actinomycetes</taxon>
        <taxon>Mycobacteriales</taxon>
        <taxon>Mycobacteriaceae</taxon>
        <taxon>Mycobacterium</taxon>
    </lineage>
</organism>
<dbReference type="Pfam" id="PF02498">
    <property type="entry name" value="Bro-N"/>
    <property type="match status" value="1"/>
</dbReference>
<comment type="caution">
    <text evidence="3">The sequence shown here is derived from an EMBL/GenBank/DDBJ whole genome shotgun (WGS) entry which is preliminary data.</text>
</comment>
<dbReference type="InterPro" id="IPR003497">
    <property type="entry name" value="BRO_N_domain"/>
</dbReference>
<accession>A0A7I9XYD2</accession>
<dbReference type="InterPro" id="IPR005039">
    <property type="entry name" value="Ant_C"/>
</dbReference>
<dbReference type="Pfam" id="PF03374">
    <property type="entry name" value="ANT"/>
    <property type="match status" value="1"/>
</dbReference>
<evidence type="ECO:0000259" key="2">
    <source>
        <dbReference type="Pfam" id="PF03374"/>
    </source>
</evidence>
<gene>
    <name evidence="3" type="ORF">MBOT_21120</name>
</gene>
<feature type="domain" description="Antirepressor protein C-terminal" evidence="2">
    <location>
        <begin position="167"/>
        <end position="276"/>
    </location>
</feature>
<evidence type="ECO:0008006" key="5">
    <source>
        <dbReference type="Google" id="ProtNLM"/>
    </source>
</evidence>
<evidence type="ECO:0000259" key="1">
    <source>
        <dbReference type="Pfam" id="PF02498"/>
    </source>
</evidence>
<reference evidence="3 4" key="1">
    <citation type="journal article" date="2019" name="Emerg. Microbes Infect.">
        <title>Comprehensive subspecies identification of 175 nontuberculous mycobacteria species based on 7547 genomic profiles.</title>
        <authorList>
            <person name="Matsumoto Y."/>
            <person name="Kinjo T."/>
            <person name="Motooka D."/>
            <person name="Nabeya D."/>
            <person name="Jung N."/>
            <person name="Uechi K."/>
            <person name="Horii T."/>
            <person name="Iida T."/>
            <person name="Fujita J."/>
            <person name="Nakamura S."/>
        </authorList>
    </citation>
    <scope>NUCLEOTIDE SEQUENCE [LARGE SCALE GENOMIC DNA]</scope>
    <source>
        <strain evidence="3 4">JCM 17322</strain>
    </source>
</reference>
<protein>
    <recommendedName>
        <fullName evidence="5">Antirepressor protein C-terminal domain-containing protein</fullName>
    </recommendedName>
</protein>
<dbReference type="Proteomes" id="UP000465361">
    <property type="component" value="Unassembled WGS sequence"/>
</dbReference>
<sequence>MSDTEYTQPPRDFQKLPPGYFAALERSRPAEVSPFDRIRRVRPDGFEYWSARDLMPLLGYEKWERFADAVERAVVSMAAQGHDVDANVSRLREPIAKTTREDFHLSRFAAYLVAMNGDPRKTEVAAAQAYFAIRTREAETAAPALSGPELLAHAVLEAQKMLAAKDERIAELEPKAEVADKLLDADGDLSVRDAAQSLTRAGIKVGERRLFAELDRRGWIRRAVGDGRYRVMQSAIDAGYMSVLPQSHYHPKTGVLVLDPPQPRVTPKGLQRLLSDYTSRVGVVQ</sequence>
<proteinExistence type="predicted"/>
<dbReference type="RefSeq" id="WP_163757012.1">
    <property type="nucleotide sequence ID" value="NZ_BLKW01000004.1"/>
</dbReference>
<dbReference type="EMBL" id="BLKW01000004">
    <property type="protein sequence ID" value="GFG74747.1"/>
    <property type="molecule type" value="Genomic_DNA"/>
</dbReference>